<dbReference type="AlphaFoldDB" id="A0A8H7KIB2"/>
<name>A0A8H7KIB2_AGABI</name>
<reference evidence="2 3" key="1">
    <citation type="journal article" name="Sci. Rep.">
        <title>Telomere-to-telomere assembled and centromere annotated genomes of the two main subspecies of the button mushroom Agaricus bisporus reveal especially polymorphic chromosome ends.</title>
        <authorList>
            <person name="Sonnenberg A.S.M."/>
            <person name="Sedaghat-Telgerd N."/>
            <person name="Lavrijssen B."/>
            <person name="Ohm R.A."/>
            <person name="Hendrickx P.M."/>
            <person name="Scholtmeijer K."/>
            <person name="Baars J.J.P."/>
            <person name="van Peer A."/>
        </authorList>
    </citation>
    <scope>NUCLEOTIDE SEQUENCE [LARGE SCALE GENOMIC DNA]</scope>
    <source>
        <strain evidence="2 3">H119_p4</strain>
    </source>
</reference>
<evidence type="ECO:0000256" key="1">
    <source>
        <dbReference type="SAM" id="MobiDB-lite"/>
    </source>
</evidence>
<comment type="caution">
    <text evidence="2">The sequence shown here is derived from an EMBL/GenBank/DDBJ whole genome shotgun (WGS) entry which is preliminary data.</text>
</comment>
<feature type="region of interest" description="Disordered" evidence="1">
    <location>
        <begin position="298"/>
        <end position="540"/>
    </location>
</feature>
<feature type="region of interest" description="Disordered" evidence="1">
    <location>
        <begin position="672"/>
        <end position="694"/>
    </location>
</feature>
<evidence type="ECO:0000313" key="2">
    <source>
        <dbReference type="EMBL" id="KAF7777728.1"/>
    </source>
</evidence>
<accession>A0A8H7KIB2</accession>
<sequence>MHCNEITWYMTNVCNKPDLDSVVDVQFPGLSREAALFLFFSMSAQIRNNEFNTKSLFTAVLYSDVPELSASSSTGEGSTYLKQIRREHLARASMEEVGSQTADPPNTQFVTKVTQLAERAKRAYSEANGNPADGRWTFVSDLLRLHCTRGGRHWIGTNTSVETPVIPEHLCLIPKAGDRWNQLDRKRKEEEDVKSRVQRWITTAEFDSLTPETTIIPEPTVNEQIPFTQASLSVSQRPIQSKQTTLKAAYDPANSNNKFGFSVVKRSHVVGKGKPELPTRRLSSPDLSAQRHAMKNLPQFDPSQRSLPPPALSACTSSVHTPDHISEFTCPQPLHEHNRSGITPAEPSGVPASGFLPPSFPSSLIQTSTPNLGGASEVQSPPPTSSEHLPSPSNDAVEISNPDVDNELFPTEHLSESRKRFRSPSQGGSEPPLKRARISHDTDRFSLSPVRRPDVEEMPSTPPQKNLPRLADLIASAKGQKPTPRKKSHNSKLSHPPMETVVDITTNHKPLTHQDDSQRKENTKEPTASIKSDHRLPIPDSHSGLNSCELVAEVNTDASVVRVEAQSTLIHEMEASAPEILPEKPMDNHRVNTDPDKMSLFPGRPVFQSDIPLTNEEVLVVQESRPQTPDLPASPTSDSFRFPRVERDSLKAMEATSYNLYGLDDFDNPSPAKSLSSLADSDSGSGSDEEDGDKTAENIAVSQDLCFVGHEFNPRFTSTQKPGLEPAKDIIGSFQPSNWSHEKLPSTSQLQAEINSQVDEFDKFMEADLGYDPVAPCL</sequence>
<protein>
    <submittedName>
        <fullName evidence="2">Uncharacterized protein</fullName>
    </submittedName>
</protein>
<gene>
    <name evidence="2" type="ORF">Agabi119p4_3800</name>
</gene>
<feature type="region of interest" description="Disordered" evidence="1">
    <location>
        <begin position="623"/>
        <end position="642"/>
    </location>
</feature>
<feature type="compositionally biased region" description="Basic residues" evidence="1">
    <location>
        <begin position="483"/>
        <end position="492"/>
    </location>
</feature>
<evidence type="ECO:0000313" key="3">
    <source>
        <dbReference type="Proteomes" id="UP000629468"/>
    </source>
</evidence>
<feature type="compositionally biased region" description="Polar residues" evidence="1">
    <location>
        <begin position="385"/>
        <end position="394"/>
    </location>
</feature>
<feature type="compositionally biased region" description="Low complexity" evidence="1">
    <location>
        <begin position="672"/>
        <end position="686"/>
    </location>
</feature>
<dbReference type="EMBL" id="JABXXO010000005">
    <property type="protein sequence ID" value="KAF7777728.1"/>
    <property type="molecule type" value="Genomic_DNA"/>
</dbReference>
<feature type="compositionally biased region" description="Basic and acidic residues" evidence="1">
    <location>
        <begin position="512"/>
        <end position="524"/>
    </location>
</feature>
<dbReference type="Proteomes" id="UP000629468">
    <property type="component" value="Unassembled WGS sequence"/>
</dbReference>
<organism evidence="2 3">
    <name type="scientific">Agaricus bisporus var. burnettii</name>
    <dbReference type="NCBI Taxonomy" id="192524"/>
    <lineage>
        <taxon>Eukaryota</taxon>
        <taxon>Fungi</taxon>
        <taxon>Dikarya</taxon>
        <taxon>Basidiomycota</taxon>
        <taxon>Agaricomycotina</taxon>
        <taxon>Agaricomycetes</taxon>
        <taxon>Agaricomycetidae</taxon>
        <taxon>Agaricales</taxon>
        <taxon>Agaricineae</taxon>
        <taxon>Agaricaceae</taxon>
        <taxon>Agaricus</taxon>
    </lineage>
</organism>
<proteinExistence type="predicted"/>
<feature type="compositionally biased region" description="Low complexity" evidence="1">
    <location>
        <begin position="355"/>
        <end position="364"/>
    </location>
</feature>